<dbReference type="GO" id="GO:0005198">
    <property type="term" value="F:structural molecule activity"/>
    <property type="evidence" value="ECO:0007669"/>
    <property type="project" value="InterPro"/>
</dbReference>
<dbReference type="InterPro" id="IPR003514">
    <property type="entry name" value="Microviridae_protein_F"/>
</dbReference>
<dbReference type="SUPFAM" id="SSF88645">
    <property type="entry name" value="ssDNA viruses"/>
    <property type="match status" value="1"/>
</dbReference>
<name>A0AAU8AV75_9VIRU</name>
<evidence type="ECO:0000256" key="5">
    <source>
        <dbReference type="ARBA" id="ARBA00022844"/>
    </source>
</evidence>
<evidence type="ECO:0000256" key="1">
    <source>
        <dbReference type="ARBA" id="ARBA00004328"/>
    </source>
</evidence>
<evidence type="ECO:0000256" key="2">
    <source>
        <dbReference type="ARBA" id="ARBA00009963"/>
    </source>
</evidence>
<accession>A0AAU8AV75</accession>
<evidence type="ECO:0000256" key="3">
    <source>
        <dbReference type="ARBA" id="ARBA00022431"/>
    </source>
</evidence>
<dbReference type="GO" id="GO:0039615">
    <property type="term" value="C:T=1 icosahedral viral capsid"/>
    <property type="evidence" value="ECO:0007669"/>
    <property type="project" value="UniProtKB-KW"/>
</dbReference>
<proteinExistence type="inferred from homology"/>
<comment type="similarity">
    <text evidence="2">Belongs to the microviridae F protein family.</text>
</comment>
<reference evidence="6" key="1">
    <citation type="submission" date="2024-03" db="EMBL/GenBank/DDBJ databases">
        <title>Diverse circular DNA viruses in blood, oral, and fecal samples of captive lemurs.</title>
        <authorList>
            <person name="Paietta E.N."/>
            <person name="Kraberger S."/>
            <person name="Lund M.C."/>
            <person name="Custer J.M."/>
            <person name="Vargas K.M."/>
            <person name="Ehmke E.E."/>
            <person name="Yoder A.D."/>
            <person name="Varsani A."/>
        </authorList>
    </citation>
    <scope>NUCLEOTIDE SEQUENCE</scope>
    <source>
        <strain evidence="6">Duke_18_78</strain>
    </source>
</reference>
<dbReference type="Pfam" id="PF02305">
    <property type="entry name" value="Phage_F"/>
    <property type="match status" value="1"/>
</dbReference>
<comment type="subcellular location">
    <subcellularLocation>
        <location evidence="1">Virion</location>
    </subcellularLocation>
</comment>
<keyword evidence="3" id="KW-1140">T=1 icosahedral capsid protein</keyword>
<evidence type="ECO:0000256" key="4">
    <source>
        <dbReference type="ARBA" id="ARBA00022561"/>
    </source>
</evidence>
<organism evidence="6">
    <name type="scientific">Dulem virus 110</name>
    <dbReference type="NCBI Taxonomy" id="3145587"/>
    <lineage>
        <taxon>Viruses</taxon>
        <taxon>Monodnaviria</taxon>
        <taxon>Sangervirae</taxon>
        <taxon>Phixviricota</taxon>
        <taxon>Malgrandaviricetes</taxon>
        <taxon>Petitvirales</taxon>
        <taxon>Microviridae</taxon>
        <taxon>Microvirus</taxon>
    </lineage>
</organism>
<sequence>MRKRSTFDMSHINSTSMKMGYIVPVMYQECLPGDTWQFDSKFFVRVAPLVAPVMHRVWIDCFTFFIPWRILWNNWEDFITGGEDGMNASVPPTISIKPEVGTLADYLGLPLTANAISVSALPFRAYAMIWNHFFRDQRLQEELPISLEDGVDTTTSTVLQSAAWQKDYFTTASPEPQLGPSVTLPIGTTAPLVATGRVASFTNMSTGNAVGLTVSPAIVAGSPINQVTLGVAQPAEASLSFGASGVPYDALEASLSGVTGVDVNQLREAYSLQRWQEKRMLFGARYEDLLHFWGLRTQDARLQQPEFIASKHGTLQFSEVLQTSADANNDGVGALFGHGIGAMRTGRHRYYCWEHGLMMSFLIVRPQAVYTQGIERFWSRQTRYDYWNPEFQHIGQQEVYQKEVYADGTEADNNVFGYQNRYDEYRRGKNHVTGEFRTTLNYWNMAREFENAPSLNAEFITCNPTDRIYQLSAELSDQLYVMVQNDMIAKRLMSRHGNPI</sequence>
<dbReference type="InterPro" id="IPR016184">
    <property type="entry name" value="Capsid/spike_ssDNA_virus"/>
</dbReference>
<protein>
    <submittedName>
        <fullName evidence="6">Major capsid protein</fullName>
    </submittedName>
</protein>
<keyword evidence="5" id="KW-0946">Virion</keyword>
<dbReference type="EMBL" id="PP511366">
    <property type="protein sequence ID" value="XCD03499.1"/>
    <property type="molecule type" value="Genomic_DNA"/>
</dbReference>
<evidence type="ECO:0000313" key="6">
    <source>
        <dbReference type="EMBL" id="XCD03499.1"/>
    </source>
</evidence>
<dbReference type="Gene3D" id="2.60.169.10">
    <property type="entry name" value="Microviridae F protein"/>
    <property type="match status" value="2"/>
</dbReference>
<keyword evidence="4" id="KW-0167">Capsid protein</keyword>
<dbReference type="InterPro" id="IPR037002">
    <property type="entry name" value="Microviridae_protein_F_sf"/>
</dbReference>